<sequence>MQAPAAAAAAPDPVPAMHASVSALRQPAAQPAAGTASPDLLPSTSPSLLSELVPSERRLPAGSEQDATPSSVLHRRQPSTPGSTGQPSLGSQTAGSDAAATPRQQQPQPRQPASASSAASGGSSVAAGGVLAQLPSRTRRQLGKLLRHKPPPVPAAAAPPGSPVGATPLPLSKFCSAGAALWDTGSAASGDPLASGPKAEGSEAGSTSEHAAPGGGGPLLRRADILICQDPSGRPWKLGEGGFGLVFKASRGLWAGGLWYHCSTATGLMNGVDEVAVKCIKAEVPSDAELATFHQEVQLLAGLRHRNIVQASTHGYYGACLEPGSLFFVTELMKGGDLYTALRRHPAALRWERLGRRVALDVALGLNYLHRWPEEGVAKIADVGMVRPHMADLLTAQPLMTPLWAAPEVLRRERAGVKADIFSYGLLVWELVSGADIADRQPLALTRSLPPQHQASGAAALAPVVAMPEGAPPLAAHIFAAATQADPALRPNAQQIAEWLRGV</sequence>
<dbReference type="GeneID" id="17352065"/>
<reference evidence="5 6" key="1">
    <citation type="journal article" date="2010" name="Plant Cell">
        <title>The Chlorella variabilis NC64A genome reveals adaptation to photosymbiosis, coevolution with viruses, and cryptic sex.</title>
        <authorList>
            <person name="Blanc G."/>
            <person name="Duncan G."/>
            <person name="Agarkova I."/>
            <person name="Borodovsky M."/>
            <person name="Gurnon J."/>
            <person name="Kuo A."/>
            <person name="Lindquist E."/>
            <person name="Lucas S."/>
            <person name="Pangilinan J."/>
            <person name="Polle J."/>
            <person name="Salamov A."/>
            <person name="Terry A."/>
            <person name="Yamada T."/>
            <person name="Dunigan D.D."/>
            <person name="Grigoriev I.V."/>
            <person name="Claverie J.M."/>
            <person name="Van Etten J.L."/>
        </authorList>
    </citation>
    <scope>NUCLEOTIDE SEQUENCE [LARGE SCALE GENOMIC DNA]</scope>
    <source>
        <strain evidence="5 6">NC64A</strain>
    </source>
</reference>
<feature type="compositionally biased region" description="Low complexity" evidence="3">
    <location>
        <begin position="37"/>
        <end position="53"/>
    </location>
</feature>
<evidence type="ECO:0000313" key="6">
    <source>
        <dbReference type="Proteomes" id="UP000008141"/>
    </source>
</evidence>
<dbReference type="PANTHER" id="PTHR44329">
    <property type="entry name" value="SERINE/THREONINE-PROTEIN KINASE TNNI3K-RELATED"/>
    <property type="match status" value="1"/>
</dbReference>
<dbReference type="AlphaFoldDB" id="E1ZN81"/>
<dbReference type="InterPro" id="IPR011009">
    <property type="entry name" value="Kinase-like_dom_sf"/>
</dbReference>
<gene>
    <name evidence="5" type="ORF">CHLNCDRAFT_138527</name>
</gene>
<feature type="region of interest" description="Disordered" evidence="3">
    <location>
        <begin position="1"/>
        <end position="135"/>
    </location>
</feature>
<organism evidence="6">
    <name type="scientific">Chlorella variabilis</name>
    <name type="common">Green alga</name>
    <dbReference type="NCBI Taxonomy" id="554065"/>
    <lineage>
        <taxon>Eukaryota</taxon>
        <taxon>Viridiplantae</taxon>
        <taxon>Chlorophyta</taxon>
        <taxon>core chlorophytes</taxon>
        <taxon>Trebouxiophyceae</taxon>
        <taxon>Chlorellales</taxon>
        <taxon>Chlorellaceae</taxon>
        <taxon>Chlorella clade</taxon>
        <taxon>Chlorella</taxon>
    </lineage>
</organism>
<feature type="domain" description="Protein kinase" evidence="4">
    <location>
        <begin position="232"/>
        <end position="500"/>
    </location>
</feature>
<protein>
    <recommendedName>
        <fullName evidence="4">Protein kinase domain-containing protein</fullName>
    </recommendedName>
</protein>
<dbReference type="eggNOG" id="KOG0192">
    <property type="taxonomic scope" value="Eukaryota"/>
</dbReference>
<evidence type="ECO:0000259" key="4">
    <source>
        <dbReference type="PROSITE" id="PS50011"/>
    </source>
</evidence>
<feature type="region of interest" description="Disordered" evidence="3">
    <location>
        <begin position="188"/>
        <end position="218"/>
    </location>
</feature>
<feature type="compositionally biased region" description="Polar residues" evidence="3">
    <location>
        <begin position="78"/>
        <end position="95"/>
    </location>
</feature>
<dbReference type="EMBL" id="GL433855">
    <property type="protein sequence ID" value="EFN52644.1"/>
    <property type="molecule type" value="Genomic_DNA"/>
</dbReference>
<dbReference type="STRING" id="554065.E1ZN81"/>
<proteinExistence type="predicted"/>
<dbReference type="RefSeq" id="XP_005844746.1">
    <property type="nucleotide sequence ID" value="XM_005844684.1"/>
</dbReference>
<dbReference type="InParanoid" id="E1ZN81"/>
<evidence type="ECO:0000256" key="2">
    <source>
        <dbReference type="ARBA" id="ARBA00022840"/>
    </source>
</evidence>
<dbReference type="OMA" id="XEMALLE"/>
<dbReference type="GO" id="GO:0005524">
    <property type="term" value="F:ATP binding"/>
    <property type="evidence" value="ECO:0007669"/>
    <property type="project" value="UniProtKB-KW"/>
</dbReference>
<dbReference type="OrthoDB" id="4062651at2759"/>
<dbReference type="Proteomes" id="UP000008141">
    <property type="component" value="Unassembled WGS sequence"/>
</dbReference>
<feature type="compositionally biased region" description="Low complexity" evidence="3">
    <location>
        <begin position="98"/>
        <end position="133"/>
    </location>
</feature>
<dbReference type="KEGG" id="cvr:CHLNCDRAFT_138527"/>
<dbReference type="PROSITE" id="PS50011">
    <property type="entry name" value="PROTEIN_KINASE_DOM"/>
    <property type="match status" value="1"/>
</dbReference>
<dbReference type="PANTHER" id="PTHR44329:SF298">
    <property type="entry name" value="MIXED LINEAGE KINASE DOMAIN-LIKE PROTEIN"/>
    <property type="match status" value="1"/>
</dbReference>
<accession>E1ZN81</accession>
<evidence type="ECO:0000256" key="1">
    <source>
        <dbReference type="ARBA" id="ARBA00022741"/>
    </source>
</evidence>
<dbReference type="Gene3D" id="1.10.510.10">
    <property type="entry name" value="Transferase(Phosphotransferase) domain 1"/>
    <property type="match status" value="1"/>
</dbReference>
<dbReference type="GO" id="GO:0004674">
    <property type="term" value="F:protein serine/threonine kinase activity"/>
    <property type="evidence" value="ECO:0007669"/>
    <property type="project" value="TreeGrafter"/>
</dbReference>
<dbReference type="InterPro" id="IPR001245">
    <property type="entry name" value="Ser-Thr/Tyr_kinase_cat_dom"/>
</dbReference>
<feature type="compositionally biased region" description="Low complexity" evidence="3">
    <location>
        <begin position="1"/>
        <end position="11"/>
    </location>
</feature>
<keyword evidence="2" id="KW-0067">ATP-binding</keyword>
<name>E1ZN81_CHLVA</name>
<evidence type="ECO:0000313" key="5">
    <source>
        <dbReference type="EMBL" id="EFN52644.1"/>
    </source>
</evidence>
<keyword evidence="1" id="KW-0547">Nucleotide-binding</keyword>
<keyword evidence="6" id="KW-1185">Reference proteome</keyword>
<dbReference type="InterPro" id="IPR000719">
    <property type="entry name" value="Prot_kinase_dom"/>
</dbReference>
<dbReference type="Pfam" id="PF07714">
    <property type="entry name" value="PK_Tyr_Ser-Thr"/>
    <property type="match status" value="1"/>
</dbReference>
<dbReference type="SUPFAM" id="SSF56112">
    <property type="entry name" value="Protein kinase-like (PK-like)"/>
    <property type="match status" value="1"/>
</dbReference>
<dbReference type="InterPro" id="IPR051681">
    <property type="entry name" value="Ser/Thr_Kinases-Pseudokinases"/>
</dbReference>
<dbReference type="Gene3D" id="3.30.200.20">
    <property type="entry name" value="Phosphorylase Kinase, domain 1"/>
    <property type="match status" value="1"/>
</dbReference>
<evidence type="ECO:0000256" key="3">
    <source>
        <dbReference type="SAM" id="MobiDB-lite"/>
    </source>
</evidence>